<organism evidence="1 2">
    <name type="scientific">Candidatus Collierbacteria bacterium RIFOXYD1_FULL_40_9</name>
    <dbReference type="NCBI Taxonomy" id="1817731"/>
    <lineage>
        <taxon>Bacteria</taxon>
        <taxon>Candidatus Collieribacteriota</taxon>
    </lineage>
</organism>
<accession>A0A1F5FUB9</accession>
<protein>
    <recommendedName>
        <fullName evidence="3">Glycosyltransferase 2-like domain-containing protein</fullName>
    </recommendedName>
</protein>
<evidence type="ECO:0000313" key="1">
    <source>
        <dbReference type="EMBL" id="OGD83164.1"/>
    </source>
</evidence>
<dbReference type="AlphaFoldDB" id="A0A1F5FUB9"/>
<evidence type="ECO:0000313" key="2">
    <source>
        <dbReference type="Proteomes" id="UP000179237"/>
    </source>
</evidence>
<dbReference type="InterPro" id="IPR029044">
    <property type="entry name" value="Nucleotide-diphossugar_trans"/>
</dbReference>
<dbReference type="Proteomes" id="UP000179237">
    <property type="component" value="Unassembled WGS sequence"/>
</dbReference>
<sequence length="243" mass="28573">MSLGIIVITNKTTLPEVFLRRLNFADKVLFVYETKKPSLEVNLNNVDFLQTGLEANFSKKRNAGLKRIKTDWVLFVDDDEIISNQLAKEIKDKINDKSFSGYYLTRYDLCFYQELKHGEIKNQKILRLARGGKGVFSRSVHEVWSINGNLGYLDNILYHQKDYFISQFIARIRQYAPQDVDSLNKENKHYSLFKLLFYPILKFLYNYFVKLGYKDGLPGLFLAYLMSVQSLSVRLYQWEKTLK</sequence>
<name>A0A1F5FUB9_9BACT</name>
<dbReference type="Gene3D" id="3.90.550.10">
    <property type="entry name" value="Spore Coat Polysaccharide Biosynthesis Protein SpsA, Chain A"/>
    <property type="match status" value="1"/>
</dbReference>
<comment type="caution">
    <text evidence="1">The sequence shown here is derived from an EMBL/GenBank/DDBJ whole genome shotgun (WGS) entry which is preliminary data.</text>
</comment>
<dbReference type="SUPFAM" id="SSF53448">
    <property type="entry name" value="Nucleotide-diphospho-sugar transferases"/>
    <property type="match status" value="1"/>
</dbReference>
<dbReference type="EMBL" id="MFAQ01000025">
    <property type="protein sequence ID" value="OGD83164.1"/>
    <property type="molecule type" value="Genomic_DNA"/>
</dbReference>
<evidence type="ECO:0008006" key="3">
    <source>
        <dbReference type="Google" id="ProtNLM"/>
    </source>
</evidence>
<proteinExistence type="predicted"/>
<reference evidence="1 2" key="1">
    <citation type="journal article" date="2016" name="Nat. Commun.">
        <title>Thousands of microbial genomes shed light on interconnected biogeochemical processes in an aquifer system.</title>
        <authorList>
            <person name="Anantharaman K."/>
            <person name="Brown C.T."/>
            <person name="Hug L.A."/>
            <person name="Sharon I."/>
            <person name="Castelle C.J."/>
            <person name="Probst A.J."/>
            <person name="Thomas B.C."/>
            <person name="Singh A."/>
            <person name="Wilkins M.J."/>
            <person name="Karaoz U."/>
            <person name="Brodie E.L."/>
            <person name="Williams K.H."/>
            <person name="Hubbard S.S."/>
            <person name="Banfield J.F."/>
        </authorList>
    </citation>
    <scope>NUCLEOTIDE SEQUENCE [LARGE SCALE GENOMIC DNA]</scope>
</reference>
<gene>
    <name evidence="1" type="ORF">A2572_02775</name>
</gene>